<dbReference type="Proteomes" id="UP000566819">
    <property type="component" value="Unassembled WGS sequence"/>
</dbReference>
<accession>A0A8H4RPF1</accession>
<organism evidence="1 2">
    <name type="scientific">Cudoniella acicularis</name>
    <dbReference type="NCBI Taxonomy" id="354080"/>
    <lineage>
        <taxon>Eukaryota</taxon>
        <taxon>Fungi</taxon>
        <taxon>Dikarya</taxon>
        <taxon>Ascomycota</taxon>
        <taxon>Pezizomycotina</taxon>
        <taxon>Leotiomycetes</taxon>
        <taxon>Helotiales</taxon>
        <taxon>Tricladiaceae</taxon>
        <taxon>Cudoniella</taxon>
    </lineage>
</organism>
<keyword evidence="2" id="KW-1185">Reference proteome</keyword>
<sequence>MSKSFEDLEINTSSVSILRLRRPVLRSSGSAVSVSALLREPALDALPLLLMGNDGTASLRYSTLGFGVQNCHKAVAVCNFNPHVNDSNLQRDARASVWFEGRVVLAQASRCHWTFGWPLIIESGNKISENSGARVVLKIGSPMTL</sequence>
<name>A0A8H4RPF1_9HELO</name>
<gene>
    <name evidence="1" type="ORF">G7Y89_g4450</name>
</gene>
<comment type="caution">
    <text evidence="1">The sequence shown here is derived from an EMBL/GenBank/DDBJ whole genome shotgun (WGS) entry which is preliminary data.</text>
</comment>
<reference evidence="1 2" key="1">
    <citation type="submission" date="2020-03" db="EMBL/GenBank/DDBJ databases">
        <title>Draft Genome Sequence of Cudoniella acicularis.</title>
        <authorList>
            <person name="Buettner E."/>
            <person name="Kellner H."/>
        </authorList>
    </citation>
    <scope>NUCLEOTIDE SEQUENCE [LARGE SCALE GENOMIC DNA]</scope>
    <source>
        <strain evidence="1 2">DSM 108380</strain>
    </source>
</reference>
<evidence type="ECO:0000313" key="2">
    <source>
        <dbReference type="Proteomes" id="UP000566819"/>
    </source>
</evidence>
<evidence type="ECO:0000313" key="1">
    <source>
        <dbReference type="EMBL" id="KAF4633662.1"/>
    </source>
</evidence>
<dbReference type="AlphaFoldDB" id="A0A8H4RPF1"/>
<proteinExistence type="predicted"/>
<dbReference type="EMBL" id="JAAMPI010000242">
    <property type="protein sequence ID" value="KAF4633662.1"/>
    <property type="molecule type" value="Genomic_DNA"/>
</dbReference>
<protein>
    <submittedName>
        <fullName evidence="1">Uncharacterized protein</fullName>
    </submittedName>
</protein>